<dbReference type="EMBL" id="CVRB01000003">
    <property type="protein sequence ID" value="CRK83328.1"/>
    <property type="molecule type" value="Genomic_DNA"/>
</dbReference>
<gene>
    <name evidence="1" type="ORF">BN000_03292</name>
</gene>
<organism evidence="1 2">
    <name type="scientific">Neobacillus massiliamazoniensis</name>
    <dbReference type="NCBI Taxonomy" id="1499688"/>
    <lineage>
        <taxon>Bacteria</taxon>
        <taxon>Bacillati</taxon>
        <taxon>Bacillota</taxon>
        <taxon>Bacilli</taxon>
        <taxon>Bacillales</taxon>
        <taxon>Bacillaceae</taxon>
        <taxon>Neobacillus</taxon>
    </lineage>
</organism>
<accession>A0A0U1NZN4</accession>
<dbReference type="STRING" id="1499688.BN000_03292"/>
<reference evidence="2" key="1">
    <citation type="submission" date="2015-05" db="EMBL/GenBank/DDBJ databases">
        <authorList>
            <person name="Urmite Genomes"/>
        </authorList>
    </citation>
    <scope>NUCLEOTIDE SEQUENCE [LARGE SCALE GENOMIC DNA]</scope>
    <source>
        <strain evidence="2">LF1</strain>
    </source>
</reference>
<dbReference type="AlphaFoldDB" id="A0A0U1NZN4"/>
<sequence>MLYLKKENVFLLQTVIFGVILLEIKELISFLNKLEDSSIFYKLNKVRDEAIMVEIAVPGQRWEVEFMEDGTVVIEKFISDGDIYDVKEIETLFKDFSD</sequence>
<evidence type="ECO:0000313" key="2">
    <source>
        <dbReference type="Proteomes" id="UP000199087"/>
    </source>
</evidence>
<proteinExistence type="predicted"/>
<keyword evidence="2" id="KW-1185">Reference proteome</keyword>
<protein>
    <submittedName>
        <fullName evidence="1">Uncharacterized protein</fullName>
    </submittedName>
</protein>
<name>A0A0U1NZN4_9BACI</name>
<evidence type="ECO:0000313" key="1">
    <source>
        <dbReference type="EMBL" id="CRK83328.1"/>
    </source>
</evidence>
<dbReference type="Proteomes" id="UP000199087">
    <property type="component" value="Unassembled WGS sequence"/>
</dbReference>